<evidence type="ECO:0000256" key="3">
    <source>
        <dbReference type="ARBA" id="ARBA00022989"/>
    </source>
</evidence>
<evidence type="ECO:0000313" key="8">
    <source>
        <dbReference type="Proteomes" id="UP000276526"/>
    </source>
</evidence>
<protein>
    <submittedName>
        <fullName evidence="7">ABC transporter</fullName>
    </submittedName>
</protein>
<evidence type="ECO:0000256" key="2">
    <source>
        <dbReference type="ARBA" id="ARBA00022692"/>
    </source>
</evidence>
<dbReference type="Pfam" id="PF12698">
    <property type="entry name" value="ABC2_membrane_3"/>
    <property type="match status" value="1"/>
</dbReference>
<accession>A0A3R8QL85</accession>
<feature type="transmembrane region" description="Helical" evidence="5">
    <location>
        <begin position="180"/>
        <end position="197"/>
    </location>
</feature>
<sequence>MTTDPVTVVPAEPLPRTRWVTSWLALVRWSVIRHASFLPVVAVVQVLFSVAVIYGVPLMLPAVDETTARYVSTGTWTLCTLAVGCVLAPQMLSVSKVEGLLDYQRTLPVPRSALLMSDVLVWLVIALPGIVSGIVAAQLRFSGYITVTLTVVPVILACQVTVLLIGYALTFWLPADASSLATQVILIGSLLFSPIVYPSDRLPGWLVTVHGYLPFVPVSRVIRHFSFPTDGVPLAPVSVIVVWTVVAYVLCLAALSRRK</sequence>
<dbReference type="Proteomes" id="UP000276526">
    <property type="component" value="Unassembled WGS sequence"/>
</dbReference>
<evidence type="ECO:0000256" key="4">
    <source>
        <dbReference type="ARBA" id="ARBA00023136"/>
    </source>
</evidence>
<comment type="subcellular location">
    <subcellularLocation>
        <location evidence="1">Membrane</location>
        <topology evidence="1">Multi-pass membrane protein</topology>
    </subcellularLocation>
</comment>
<feature type="transmembrane region" description="Helical" evidence="5">
    <location>
        <begin position="144"/>
        <end position="168"/>
    </location>
</feature>
<dbReference type="InterPro" id="IPR013525">
    <property type="entry name" value="ABC2_TM"/>
</dbReference>
<evidence type="ECO:0000259" key="6">
    <source>
        <dbReference type="Pfam" id="PF12698"/>
    </source>
</evidence>
<proteinExistence type="predicted"/>
<gene>
    <name evidence="7" type="ORF">CXF48_10905</name>
</gene>
<evidence type="ECO:0000256" key="1">
    <source>
        <dbReference type="ARBA" id="ARBA00004141"/>
    </source>
</evidence>
<evidence type="ECO:0000256" key="5">
    <source>
        <dbReference type="SAM" id="Phobius"/>
    </source>
</evidence>
<organism evidence="7 8">
    <name type="scientific">Corynebacterium bovis</name>
    <dbReference type="NCBI Taxonomy" id="36808"/>
    <lineage>
        <taxon>Bacteria</taxon>
        <taxon>Bacillati</taxon>
        <taxon>Actinomycetota</taxon>
        <taxon>Actinomycetes</taxon>
        <taxon>Mycobacteriales</taxon>
        <taxon>Corynebacteriaceae</taxon>
        <taxon>Corynebacterium</taxon>
    </lineage>
</organism>
<feature type="transmembrane region" description="Helical" evidence="5">
    <location>
        <begin position="70"/>
        <end position="92"/>
    </location>
</feature>
<feature type="domain" description="ABC-2 type transporter transmembrane" evidence="6">
    <location>
        <begin position="68"/>
        <end position="253"/>
    </location>
</feature>
<feature type="transmembrane region" description="Helical" evidence="5">
    <location>
        <begin position="234"/>
        <end position="255"/>
    </location>
</feature>
<keyword evidence="2 5" id="KW-0812">Transmembrane</keyword>
<dbReference type="RefSeq" id="WP_125172899.1">
    <property type="nucleotide sequence ID" value="NZ_JAPJOD010000129.1"/>
</dbReference>
<keyword evidence="3 5" id="KW-1133">Transmembrane helix</keyword>
<dbReference type="EMBL" id="PQNK01000027">
    <property type="protein sequence ID" value="RRO85424.1"/>
    <property type="molecule type" value="Genomic_DNA"/>
</dbReference>
<dbReference type="AlphaFoldDB" id="A0A3R8QL85"/>
<feature type="transmembrane region" description="Helical" evidence="5">
    <location>
        <begin position="112"/>
        <end position="137"/>
    </location>
</feature>
<feature type="transmembrane region" description="Helical" evidence="5">
    <location>
        <begin position="37"/>
        <end position="58"/>
    </location>
</feature>
<feature type="transmembrane region" description="Helical" evidence="5">
    <location>
        <begin position="204"/>
        <end position="222"/>
    </location>
</feature>
<dbReference type="GO" id="GO:0140359">
    <property type="term" value="F:ABC-type transporter activity"/>
    <property type="evidence" value="ECO:0007669"/>
    <property type="project" value="InterPro"/>
</dbReference>
<comment type="caution">
    <text evidence="7">The sequence shown here is derived from an EMBL/GenBank/DDBJ whole genome shotgun (WGS) entry which is preliminary data.</text>
</comment>
<evidence type="ECO:0000313" key="7">
    <source>
        <dbReference type="EMBL" id="RRO85424.1"/>
    </source>
</evidence>
<reference evidence="7 8" key="1">
    <citation type="submission" date="2018-01" db="EMBL/GenBank/DDBJ databases">
        <title>Twenty Corynebacterium bovis Genomes.</title>
        <authorList>
            <person name="Gulvik C.A."/>
        </authorList>
    </citation>
    <scope>NUCLEOTIDE SEQUENCE [LARGE SCALE GENOMIC DNA]</scope>
    <source>
        <strain evidence="7 8">F6900</strain>
    </source>
</reference>
<dbReference type="GO" id="GO:0016020">
    <property type="term" value="C:membrane"/>
    <property type="evidence" value="ECO:0007669"/>
    <property type="project" value="UniProtKB-SubCell"/>
</dbReference>
<name>A0A3R8QL85_9CORY</name>
<keyword evidence="4 5" id="KW-0472">Membrane</keyword>